<dbReference type="SUPFAM" id="SSF56219">
    <property type="entry name" value="DNase I-like"/>
    <property type="match status" value="1"/>
</dbReference>
<dbReference type="PANTHER" id="PTHR33710">
    <property type="entry name" value="BNAC02G09200D PROTEIN"/>
    <property type="match status" value="1"/>
</dbReference>
<sequence length="402" mass="46003">MDDHALKWNNLSLTHKEGKCLSLSKDKQIHEFVLVAKFLPKRNVNIDAVAKTFRPLWRTTQRFNVGMLVIIILRSIVMQIPKLLEIKRKGNTYRGSKGKASVKSKVLSLDKKDEGQIKENINSVWVRLPPKGIKDSVGNKEEALGFKRKTSGTMLSVSQEKKVKIEEKTLKLIELLAIHFGSAEAVDCPWLAIGDFNELMCSSKKEGGATRPAQQMQQLVDALNWCGLCDLGFSSPKFTWLYQQSDGTQIRERIDRAVAIVDWVIKFPQAKLFHRTSSASGHNPLVLNLMRKKLKPVQTKIFRFEAMWLKDSSCEDVVNSAWEEGLHMGTEFPIESCLENCRAKLEVWNKNCFGHDGKSIARLQKHLQWLEMQPASPENIISMRDTWVELICWLDKEDSMWH</sequence>
<evidence type="ECO:0000313" key="2">
    <source>
        <dbReference type="Proteomes" id="UP000594261"/>
    </source>
</evidence>
<dbReference type="InParanoid" id="A0A7N2ME41"/>
<proteinExistence type="predicted"/>
<dbReference type="Gene3D" id="3.60.10.10">
    <property type="entry name" value="Endonuclease/exonuclease/phosphatase"/>
    <property type="match status" value="1"/>
</dbReference>
<dbReference type="InterPro" id="IPR036691">
    <property type="entry name" value="Endo/exonu/phosph_ase_sf"/>
</dbReference>
<dbReference type="Proteomes" id="UP000594261">
    <property type="component" value="Chromosome 8"/>
</dbReference>
<keyword evidence="2" id="KW-1185">Reference proteome</keyword>
<dbReference type="OMA" id="ENINSVW"/>
<dbReference type="EMBL" id="LRBV02000008">
    <property type="status" value="NOT_ANNOTATED_CDS"/>
    <property type="molecule type" value="Genomic_DNA"/>
</dbReference>
<accession>A0A7N2ME41</accession>
<protein>
    <submittedName>
        <fullName evidence="1">Uncharacterized protein</fullName>
    </submittedName>
</protein>
<dbReference type="PANTHER" id="PTHR33710:SF62">
    <property type="entry name" value="DUF4283 DOMAIN PROTEIN"/>
    <property type="match status" value="1"/>
</dbReference>
<dbReference type="Gramene" id="QL08p055508:mrna">
    <property type="protein sequence ID" value="QL08p055508:mrna"/>
    <property type="gene ID" value="QL08p055508"/>
</dbReference>
<name>A0A7N2ME41_QUELO</name>
<evidence type="ECO:0000313" key="1">
    <source>
        <dbReference type="EnsemblPlants" id="QL08p055508:mrna"/>
    </source>
</evidence>
<organism evidence="1 2">
    <name type="scientific">Quercus lobata</name>
    <name type="common">Valley oak</name>
    <dbReference type="NCBI Taxonomy" id="97700"/>
    <lineage>
        <taxon>Eukaryota</taxon>
        <taxon>Viridiplantae</taxon>
        <taxon>Streptophyta</taxon>
        <taxon>Embryophyta</taxon>
        <taxon>Tracheophyta</taxon>
        <taxon>Spermatophyta</taxon>
        <taxon>Magnoliopsida</taxon>
        <taxon>eudicotyledons</taxon>
        <taxon>Gunneridae</taxon>
        <taxon>Pentapetalae</taxon>
        <taxon>rosids</taxon>
        <taxon>fabids</taxon>
        <taxon>Fagales</taxon>
        <taxon>Fagaceae</taxon>
        <taxon>Quercus</taxon>
    </lineage>
</organism>
<reference evidence="1 2" key="1">
    <citation type="journal article" date="2016" name="G3 (Bethesda)">
        <title>First Draft Assembly and Annotation of the Genome of a California Endemic Oak Quercus lobata Nee (Fagaceae).</title>
        <authorList>
            <person name="Sork V.L."/>
            <person name="Fitz-Gibbon S.T."/>
            <person name="Puiu D."/>
            <person name="Crepeau M."/>
            <person name="Gugger P.F."/>
            <person name="Sherman R."/>
            <person name="Stevens K."/>
            <person name="Langley C.H."/>
            <person name="Pellegrini M."/>
            <person name="Salzberg S.L."/>
        </authorList>
    </citation>
    <scope>NUCLEOTIDE SEQUENCE [LARGE SCALE GENOMIC DNA]</scope>
    <source>
        <strain evidence="1 2">cv. SW786</strain>
    </source>
</reference>
<dbReference type="EnsemblPlants" id="QL08p055508:mrna">
    <property type="protein sequence ID" value="QL08p055508:mrna"/>
    <property type="gene ID" value="QL08p055508"/>
</dbReference>
<dbReference type="AlphaFoldDB" id="A0A7N2ME41"/>
<reference evidence="1" key="2">
    <citation type="submission" date="2021-01" db="UniProtKB">
        <authorList>
            <consortium name="EnsemblPlants"/>
        </authorList>
    </citation>
    <scope>IDENTIFICATION</scope>
</reference>